<reference evidence="1 2" key="1">
    <citation type="journal article" date="2016" name="Nat. Commun.">
        <title>Thousands of microbial genomes shed light on interconnected biogeochemical processes in an aquifer system.</title>
        <authorList>
            <person name="Anantharaman K."/>
            <person name="Brown C.T."/>
            <person name="Hug L.A."/>
            <person name="Sharon I."/>
            <person name="Castelle C.J."/>
            <person name="Probst A.J."/>
            <person name="Thomas B.C."/>
            <person name="Singh A."/>
            <person name="Wilkins M.J."/>
            <person name="Karaoz U."/>
            <person name="Brodie E.L."/>
            <person name="Williams K.H."/>
            <person name="Hubbard S.S."/>
            <person name="Banfield J.F."/>
        </authorList>
    </citation>
    <scope>NUCLEOTIDE SEQUENCE [LARGE SCALE GENOMIC DNA]</scope>
</reference>
<name>A0A1F8AXQ1_9BACT</name>
<gene>
    <name evidence="1" type="ORF">A3E15_02170</name>
</gene>
<dbReference type="Proteomes" id="UP000177794">
    <property type="component" value="Unassembled WGS sequence"/>
</dbReference>
<dbReference type="InterPro" id="IPR021857">
    <property type="entry name" value="DUF3467"/>
</dbReference>
<accession>A0A1F8AXQ1</accession>
<protein>
    <submittedName>
        <fullName evidence="1">Uncharacterized protein</fullName>
    </submittedName>
</protein>
<dbReference type="EMBL" id="MGGX01000001">
    <property type="protein sequence ID" value="OGM56532.1"/>
    <property type="molecule type" value="Genomic_DNA"/>
</dbReference>
<organism evidence="1 2">
    <name type="scientific">Candidatus Woesebacteria bacterium RIFCSPHIGHO2_12_FULL_42_9</name>
    <dbReference type="NCBI Taxonomy" id="1802511"/>
    <lineage>
        <taxon>Bacteria</taxon>
        <taxon>Candidatus Woeseibacteriota</taxon>
    </lineage>
</organism>
<dbReference type="AlphaFoldDB" id="A0A1F8AXQ1"/>
<evidence type="ECO:0000313" key="2">
    <source>
        <dbReference type="Proteomes" id="UP000177794"/>
    </source>
</evidence>
<proteinExistence type="predicted"/>
<sequence length="90" mass="9988">MEKKKQNPVPKKLVLDPGKTPILYSDNIRITSNKNGLVLDIAQDIPKTDSSQVVARVGLSHEHAKKLASALSIQLLRNRVILPRKNKALN</sequence>
<evidence type="ECO:0000313" key="1">
    <source>
        <dbReference type="EMBL" id="OGM56532.1"/>
    </source>
</evidence>
<dbReference type="Pfam" id="PF11950">
    <property type="entry name" value="DUF3467"/>
    <property type="match status" value="1"/>
</dbReference>
<dbReference type="STRING" id="1802511.A3E15_02170"/>
<comment type="caution">
    <text evidence="1">The sequence shown here is derived from an EMBL/GenBank/DDBJ whole genome shotgun (WGS) entry which is preliminary data.</text>
</comment>